<comment type="subcellular location">
    <subcellularLocation>
        <location evidence="1">Cell membrane</location>
        <topology evidence="1">Multi-pass membrane protein</topology>
    </subcellularLocation>
</comment>
<feature type="domain" description="SSD" evidence="8">
    <location>
        <begin position="1"/>
        <end position="59"/>
    </location>
</feature>
<comment type="caution">
    <text evidence="9">The sequence shown here is derived from an EMBL/GenBank/DDBJ whole genome shotgun (WGS) entry which is preliminary data.</text>
</comment>
<evidence type="ECO:0000256" key="3">
    <source>
        <dbReference type="ARBA" id="ARBA00022475"/>
    </source>
</evidence>
<dbReference type="PROSITE" id="PS50156">
    <property type="entry name" value="SSD"/>
    <property type="match status" value="1"/>
</dbReference>
<dbReference type="PANTHER" id="PTHR33406">
    <property type="entry name" value="MEMBRANE PROTEIN MJ1562-RELATED"/>
    <property type="match status" value="1"/>
</dbReference>
<evidence type="ECO:0000256" key="5">
    <source>
        <dbReference type="ARBA" id="ARBA00022989"/>
    </source>
</evidence>
<dbReference type="InterPro" id="IPR053958">
    <property type="entry name" value="HMGCR/SNAP/NPC1-like_SSD"/>
</dbReference>
<dbReference type="Pfam" id="PF12349">
    <property type="entry name" value="Sterol-sensing"/>
    <property type="match status" value="1"/>
</dbReference>
<gene>
    <name evidence="9" type="ORF">LCGC14_1299020</name>
</gene>
<dbReference type="PANTHER" id="PTHR33406:SF6">
    <property type="entry name" value="MEMBRANE PROTEIN YDGH-RELATED"/>
    <property type="match status" value="1"/>
</dbReference>
<dbReference type="AlphaFoldDB" id="A0A0F9KQK4"/>
<dbReference type="InterPro" id="IPR050545">
    <property type="entry name" value="Mycobact_MmpL"/>
</dbReference>
<feature type="transmembrane region" description="Helical" evidence="7">
    <location>
        <begin position="314"/>
        <end position="335"/>
    </location>
</feature>
<dbReference type="InterPro" id="IPR000731">
    <property type="entry name" value="SSD"/>
</dbReference>
<keyword evidence="5 7" id="KW-1133">Transmembrane helix</keyword>
<accession>A0A0F9KQK4</accession>
<dbReference type="Gene3D" id="1.20.1640.10">
    <property type="entry name" value="Multidrug efflux transporter AcrB transmembrane domain"/>
    <property type="match status" value="2"/>
</dbReference>
<dbReference type="InterPro" id="IPR004869">
    <property type="entry name" value="MMPL_dom"/>
</dbReference>
<keyword evidence="3" id="KW-1003">Cell membrane</keyword>
<protein>
    <recommendedName>
        <fullName evidence="8">SSD domain-containing protein</fullName>
    </recommendedName>
</protein>
<organism evidence="9">
    <name type="scientific">marine sediment metagenome</name>
    <dbReference type="NCBI Taxonomy" id="412755"/>
    <lineage>
        <taxon>unclassified sequences</taxon>
        <taxon>metagenomes</taxon>
        <taxon>ecological metagenomes</taxon>
    </lineage>
</organism>
<feature type="transmembrane region" description="Helical" evidence="7">
    <location>
        <begin position="89"/>
        <end position="110"/>
    </location>
</feature>
<keyword evidence="4 7" id="KW-0812">Transmembrane</keyword>
<dbReference type="SUPFAM" id="SSF82866">
    <property type="entry name" value="Multidrug efflux transporter AcrB transmembrane domain"/>
    <property type="match status" value="2"/>
</dbReference>
<feature type="non-terminal residue" evidence="9">
    <location>
        <position position="356"/>
    </location>
</feature>
<evidence type="ECO:0000313" key="9">
    <source>
        <dbReference type="EMBL" id="KKM84444.1"/>
    </source>
</evidence>
<evidence type="ECO:0000256" key="6">
    <source>
        <dbReference type="ARBA" id="ARBA00023136"/>
    </source>
</evidence>
<comment type="similarity">
    <text evidence="2">Belongs to the resistance-nodulation-cell division (RND) (TC 2.A.6) family. MmpL subfamily.</text>
</comment>
<feature type="transmembrane region" description="Helical" evidence="7">
    <location>
        <begin position="287"/>
        <end position="308"/>
    </location>
</feature>
<evidence type="ECO:0000256" key="2">
    <source>
        <dbReference type="ARBA" id="ARBA00010157"/>
    </source>
</evidence>
<sequence>MFEELMKPMFFTSITTAVAFSMLAWADIPPVKAFGLFVAFGVMIAWLHTMTVIPAMLMLLRERKPIAAREEGSPMLAAMGRFSLSRSKLVVVVGAVLTVVAIYGVTTLVVNDNPVKWFKKSHPIRVADNVLNDLIGGTYISYLVLEGQGEEDMKRPDVMGYIEGLQEHLESLELVGKTTSVADVVKRVNYVLHDEDKTYDVLPDAREAIGQYLFLYLMSSKPDELDNMVDYDFSKANIWVQLRSGDNRDMTSVVDDLARFMEANPAPDGISVQWSGLPYLNITWQQLMVTGMLKATVGSWWVIFVLLIVQFRSFWWAAVGMLPLGFSVLFTYGLIGFAGKEYDMPIAVCSTLALGI</sequence>
<dbReference type="EMBL" id="LAZR01007566">
    <property type="protein sequence ID" value="KKM84444.1"/>
    <property type="molecule type" value="Genomic_DNA"/>
</dbReference>
<dbReference type="GO" id="GO:0005886">
    <property type="term" value="C:plasma membrane"/>
    <property type="evidence" value="ECO:0007669"/>
    <property type="project" value="UniProtKB-SubCell"/>
</dbReference>
<feature type="transmembrane region" description="Helical" evidence="7">
    <location>
        <begin position="36"/>
        <end position="60"/>
    </location>
</feature>
<evidence type="ECO:0000256" key="7">
    <source>
        <dbReference type="SAM" id="Phobius"/>
    </source>
</evidence>
<name>A0A0F9KQK4_9ZZZZ</name>
<evidence type="ECO:0000256" key="4">
    <source>
        <dbReference type="ARBA" id="ARBA00022692"/>
    </source>
</evidence>
<dbReference type="Pfam" id="PF03176">
    <property type="entry name" value="MMPL"/>
    <property type="match status" value="1"/>
</dbReference>
<evidence type="ECO:0000259" key="8">
    <source>
        <dbReference type="PROSITE" id="PS50156"/>
    </source>
</evidence>
<evidence type="ECO:0000256" key="1">
    <source>
        <dbReference type="ARBA" id="ARBA00004651"/>
    </source>
</evidence>
<reference evidence="9" key="1">
    <citation type="journal article" date="2015" name="Nature">
        <title>Complex archaea that bridge the gap between prokaryotes and eukaryotes.</title>
        <authorList>
            <person name="Spang A."/>
            <person name="Saw J.H."/>
            <person name="Jorgensen S.L."/>
            <person name="Zaremba-Niedzwiedzka K."/>
            <person name="Martijn J."/>
            <person name="Lind A.E."/>
            <person name="van Eijk R."/>
            <person name="Schleper C."/>
            <person name="Guy L."/>
            <person name="Ettema T.J."/>
        </authorList>
    </citation>
    <scope>NUCLEOTIDE SEQUENCE</scope>
</reference>
<proteinExistence type="inferred from homology"/>
<keyword evidence="6 7" id="KW-0472">Membrane</keyword>